<dbReference type="Proteomes" id="UP000671862">
    <property type="component" value="Chromosome"/>
</dbReference>
<dbReference type="InterPro" id="IPR052934">
    <property type="entry name" value="Methyl-DNA_Rec/Restrict_Enz"/>
</dbReference>
<dbReference type="SMART" id="SM00382">
    <property type="entry name" value="AAA"/>
    <property type="match status" value="1"/>
</dbReference>
<dbReference type="EMBL" id="CP071446">
    <property type="protein sequence ID" value="QTA37583.1"/>
    <property type="molecule type" value="Genomic_DNA"/>
</dbReference>
<dbReference type="InterPro" id="IPR027417">
    <property type="entry name" value="P-loop_NTPase"/>
</dbReference>
<dbReference type="SUPFAM" id="SSF52540">
    <property type="entry name" value="P-loop containing nucleoside triphosphate hydrolases"/>
    <property type="match status" value="1"/>
</dbReference>
<dbReference type="Gene3D" id="3.40.50.300">
    <property type="entry name" value="P-loop containing nucleotide triphosphate hydrolases"/>
    <property type="match status" value="1"/>
</dbReference>
<protein>
    <submittedName>
        <fullName evidence="2">MoxR family ATPase</fullName>
    </submittedName>
</protein>
<keyword evidence="3" id="KW-1185">Reference proteome</keyword>
<dbReference type="CDD" id="cd00009">
    <property type="entry name" value="AAA"/>
    <property type="match status" value="1"/>
</dbReference>
<dbReference type="RefSeq" id="WP_207566307.1">
    <property type="nucleotide sequence ID" value="NZ_CP071446.1"/>
</dbReference>
<accession>A0ABX7S6R0</accession>
<gene>
    <name evidence="2" type="ORF">JYK00_07575</name>
</gene>
<proteinExistence type="predicted"/>
<evidence type="ECO:0000313" key="3">
    <source>
        <dbReference type="Proteomes" id="UP000671862"/>
    </source>
</evidence>
<dbReference type="PANTHER" id="PTHR37291">
    <property type="entry name" value="5-METHYLCYTOSINE-SPECIFIC RESTRICTION ENZYME B"/>
    <property type="match status" value="1"/>
</dbReference>
<reference evidence="2 3" key="1">
    <citation type="submission" date="2021-03" db="EMBL/GenBank/DDBJ databases">
        <title>Thermosipho ferrireducens sp.nov., an anaerobic thermophilic iron-reducing bacterium isolated from a deep-sea hydrothermal sulfide deposits.</title>
        <authorList>
            <person name="Zeng X."/>
            <person name="Chen Y."/>
            <person name="Shao Z."/>
        </authorList>
    </citation>
    <scope>NUCLEOTIDE SEQUENCE [LARGE SCALE GENOMIC DNA]</scope>
    <source>
        <strain evidence="2 3">JL129W03</strain>
    </source>
</reference>
<dbReference type="InterPro" id="IPR003593">
    <property type="entry name" value="AAA+_ATPase"/>
</dbReference>
<dbReference type="Pfam" id="PF07728">
    <property type="entry name" value="AAA_5"/>
    <property type="match status" value="1"/>
</dbReference>
<name>A0ABX7S6R0_9BACT</name>
<feature type="domain" description="AAA+ ATPase" evidence="1">
    <location>
        <begin position="496"/>
        <end position="666"/>
    </location>
</feature>
<organism evidence="2 3">
    <name type="scientific">Thermosipho ferrireducens</name>
    <dbReference type="NCBI Taxonomy" id="2571116"/>
    <lineage>
        <taxon>Bacteria</taxon>
        <taxon>Thermotogati</taxon>
        <taxon>Thermotogota</taxon>
        <taxon>Thermotogae</taxon>
        <taxon>Thermotogales</taxon>
        <taxon>Fervidobacteriaceae</taxon>
        <taxon>Thermosipho</taxon>
    </lineage>
</organism>
<evidence type="ECO:0000313" key="2">
    <source>
        <dbReference type="EMBL" id="QTA37583.1"/>
    </source>
</evidence>
<sequence length="790" mass="93369">MKIEEFKKIWNDDNYLDIAINEYLKFKDNPQYNEQYKKEILSELNNYLQNKRITIDNVVEIIEKLKNANPSKGSFVYWAQLDSLYKISLSYPEIVMKALNVLYDETVNLVERIKIFESIFKVNKLSFSPGTPLIGYLLASYNYKKYPIFKDKIFKNFLELFNINEKYSDKAEKYYYFYQLCYILKEYFEERKYLENPDVLDIQDFIYCLSADDYYNFTFDVDLKYLQMIAKTIDKFENNDEEFINYVNNLDKSYLKKFHDKYSGSEKVNLIRFKIAEKLLNGEKLDLNILEKIKGEISKKYKKNILLPWDNFKILFPFFYEKYKKRDDRILERLLNILKDYIENNLKITFGLKTHIVNFYGSQPFGTDHCWGAIYPSNMKNHQQAVQLGIAIYPTFIAFGLWRGSKLQKKDKSLKSEEDKEHVIDFSIFNKVIRKYEKVIDKFFEYNKLKEMGPNENGGKEKKEHFIDWNKYLTVSQLYFENQDNLLSQISTALKSGKHIILIGPPGTGKSKLAKEICNSYDVDYKMVTAMSDWSTYDTIGGYKPKEDGTLEFVEGIFLKMLKSKNNDKLYWLIIDEINRADIDKTFGPFLSVLTGDEVELSLKSRSGKNIIIKPESDEEQKIDGDNIYILPKNFRIIGTMNTYDKTSLYELSYAFMRRFAFIYVGVPKVISEELVEKLLNKWSIEDKSINEISLKEALLEIWRTANKYRKIGPAIIKDIANYVSIEGDYVSALILYLLPQFEGISEDNIKKFIEELYNSTIEQFKEKEKRQILENFIYDFFGVIIDENA</sequence>
<dbReference type="PANTHER" id="PTHR37291:SF1">
    <property type="entry name" value="TYPE IV METHYL-DIRECTED RESTRICTION ENZYME ECOKMCRB SUBUNIT"/>
    <property type="match status" value="1"/>
</dbReference>
<evidence type="ECO:0000259" key="1">
    <source>
        <dbReference type="SMART" id="SM00382"/>
    </source>
</evidence>
<dbReference type="InterPro" id="IPR011704">
    <property type="entry name" value="ATPase_dyneun-rel_AAA"/>
</dbReference>